<name>A0ABR9EFN0_9GAMM</name>
<evidence type="ECO:0008006" key="3">
    <source>
        <dbReference type="Google" id="ProtNLM"/>
    </source>
</evidence>
<comment type="caution">
    <text evidence="1">The sequence shown here is derived from an EMBL/GenBank/DDBJ whole genome shotgun (WGS) entry which is preliminary data.</text>
</comment>
<keyword evidence="2" id="KW-1185">Reference proteome</keyword>
<sequence length="38" mass="4375">MTKTLLFKIRFRLCIHNNSKITDVVALLLCTDLQKNGL</sequence>
<proteinExistence type="predicted"/>
<dbReference type="Proteomes" id="UP000615755">
    <property type="component" value="Unassembled WGS sequence"/>
</dbReference>
<dbReference type="EMBL" id="AQGV01000012">
    <property type="protein sequence ID" value="MBE0369214.1"/>
    <property type="molecule type" value="Genomic_DNA"/>
</dbReference>
<protein>
    <recommendedName>
        <fullName evidence="3">Orphan protein</fullName>
    </recommendedName>
</protein>
<gene>
    <name evidence="1" type="ORF">PAUR_a3021</name>
</gene>
<evidence type="ECO:0000313" key="1">
    <source>
        <dbReference type="EMBL" id="MBE0369214.1"/>
    </source>
</evidence>
<accession>A0ABR9EFN0</accession>
<evidence type="ECO:0000313" key="2">
    <source>
        <dbReference type="Proteomes" id="UP000615755"/>
    </source>
</evidence>
<reference evidence="1 2" key="1">
    <citation type="submission" date="2015-03" db="EMBL/GenBank/DDBJ databases">
        <title>Genome sequence of Pseudoalteromonas aurantia.</title>
        <authorList>
            <person name="Xie B.-B."/>
            <person name="Rong J.-C."/>
            <person name="Qin Q.-L."/>
            <person name="Zhang Y.-Z."/>
        </authorList>
    </citation>
    <scope>NUCLEOTIDE SEQUENCE [LARGE SCALE GENOMIC DNA]</scope>
    <source>
        <strain evidence="1 2">208</strain>
    </source>
</reference>
<organism evidence="1 2">
    <name type="scientific">Pseudoalteromonas aurantia 208</name>
    <dbReference type="NCBI Taxonomy" id="1314867"/>
    <lineage>
        <taxon>Bacteria</taxon>
        <taxon>Pseudomonadati</taxon>
        <taxon>Pseudomonadota</taxon>
        <taxon>Gammaproteobacteria</taxon>
        <taxon>Alteromonadales</taxon>
        <taxon>Pseudoalteromonadaceae</taxon>
        <taxon>Pseudoalteromonas</taxon>
    </lineage>
</organism>